<proteinExistence type="predicted"/>
<gene>
    <name evidence="1" type="ORF">MANES_12G101201v8</name>
</gene>
<protein>
    <submittedName>
        <fullName evidence="1">Uncharacterized protein</fullName>
    </submittedName>
</protein>
<dbReference type="Proteomes" id="UP000091857">
    <property type="component" value="Chromosome 12"/>
</dbReference>
<name>A0ACB7GT11_MANES</name>
<comment type="caution">
    <text evidence="1">The sequence shown here is derived from an EMBL/GenBank/DDBJ whole genome shotgun (WGS) entry which is preliminary data.</text>
</comment>
<accession>A0ACB7GT11</accession>
<evidence type="ECO:0000313" key="1">
    <source>
        <dbReference type="EMBL" id="KAG8642618.1"/>
    </source>
</evidence>
<dbReference type="EMBL" id="CM004398">
    <property type="protein sequence ID" value="KAG8642618.1"/>
    <property type="molecule type" value="Genomic_DNA"/>
</dbReference>
<reference evidence="2" key="1">
    <citation type="journal article" date="2016" name="Nat. Biotechnol.">
        <title>Sequencing wild and cultivated cassava and related species reveals extensive interspecific hybridization and genetic diversity.</title>
        <authorList>
            <person name="Bredeson J.V."/>
            <person name="Lyons J.B."/>
            <person name="Prochnik S.E."/>
            <person name="Wu G.A."/>
            <person name="Ha C.M."/>
            <person name="Edsinger-Gonzales E."/>
            <person name="Grimwood J."/>
            <person name="Schmutz J."/>
            <person name="Rabbi I.Y."/>
            <person name="Egesi C."/>
            <person name="Nauluvula P."/>
            <person name="Lebot V."/>
            <person name="Ndunguru J."/>
            <person name="Mkamilo G."/>
            <person name="Bart R.S."/>
            <person name="Setter T.L."/>
            <person name="Gleadow R.M."/>
            <person name="Kulakow P."/>
            <person name="Ferguson M.E."/>
            <person name="Rounsley S."/>
            <person name="Rokhsar D.S."/>
        </authorList>
    </citation>
    <scope>NUCLEOTIDE SEQUENCE [LARGE SCALE GENOMIC DNA]</scope>
    <source>
        <strain evidence="2">cv. AM560-2</strain>
    </source>
</reference>
<keyword evidence="2" id="KW-1185">Reference proteome</keyword>
<evidence type="ECO:0000313" key="2">
    <source>
        <dbReference type="Proteomes" id="UP000091857"/>
    </source>
</evidence>
<organism evidence="1 2">
    <name type="scientific">Manihot esculenta</name>
    <name type="common">Cassava</name>
    <name type="synonym">Jatropha manihot</name>
    <dbReference type="NCBI Taxonomy" id="3983"/>
    <lineage>
        <taxon>Eukaryota</taxon>
        <taxon>Viridiplantae</taxon>
        <taxon>Streptophyta</taxon>
        <taxon>Embryophyta</taxon>
        <taxon>Tracheophyta</taxon>
        <taxon>Spermatophyta</taxon>
        <taxon>Magnoliopsida</taxon>
        <taxon>eudicotyledons</taxon>
        <taxon>Gunneridae</taxon>
        <taxon>Pentapetalae</taxon>
        <taxon>rosids</taxon>
        <taxon>fabids</taxon>
        <taxon>Malpighiales</taxon>
        <taxon>Euphorbiaceae</taxon>
        <taxon>Crotonoideae</taxon>
        <taxon>Manihoteae</taxon>
        <taxon>Manihot</taxon>
    </lineage>
</organism>
<sequence>MAKHRLDDGLGFKSLHDFNLAMLGKQGWNIINRPHSLVARILKARYLPTTSFFEASLGHNPSFLWRSIWATQSLVKAGAYWRIGNGRSVSIWTHPWLKEAPDLLVSTPPPPDCTLSVVADLMIGHRWNESLIAQLFNDRDMSCILNIPLSLSSHPDAWCWKFASKGHYSVKSAYRFLVAGFRHREGSEVWSHFWKTKVPPKVLNFCWRALVNVVPCLSLLQSRRVPVDSMCSLCHEAPQTILHIIVQCPFARSCWLSSSLGWPAFSAASLREWFSLAFLTASAENASLILMICWALWHNRNNVVWKAQGRTASGVFFMALNFLQQWRGACSDSTSCTNVVSALTVWSPPPQGWIKVNIDASLNSQRSSLGFDCVVRDANGRFIAAKAGCFCSQMEVKCAEAVAFREALSWIKECG</sequence>